<dbReference type="STRING" id="445932.Emin_0040"/>
<name>B2KAR2_ELUMP</name>
<dbReference type="KEGG" id="emi:Emin_0040"/>
<keyword evidence="1" id="KW-0812">Transmembrane</keyword>
<keyword evidence="1" id="KW-0472">Membrane</keyword>
<dbReference type="RefSeq" id="WP_012414223.1">
    <property type="nucleotide sequence ID" value="NC_010644.1"/>
</dbReference>
<dbReference type="EMBL" id="CP001055">
    <property type="protein sequence ID" value="ACC97608.1"/>
    <property type="molecule type" value="Genomic_DNA"/>
</dbReference>
<dbReference type="AlphaFoldDB" id="B2KAR2"/>
<protein>
    <submittedName>
        <fullName evidence="2">Uncharacterized protein</fullName>
    </submittedName>
</protein>
<proteinExistence type="predicted"/>
<keyword evidence="3" id="KW-1185">Reference proteome</keyword>
<feature type="transmembrane region" description="Helical" evidence="1">
    <location>
        <begin position="12"/>
        <end position="33"/>
    </location>
</feature>
<evidence type="ECO:0000256" key="1">
    <source>
        <dbReference type="SAM" id="Phobius"/>
    </source>
</evidence>
<keyword evidence="1" id="KW-1133">Transmembrane helix</keyword>
<sequence length="156" mass="17684">MKGYPYKTTLGAVIILQIIIFACAAIAVLLIGSKNINPVTAVIFLAVMTVIEIPVLFLIKSVLKTIETNKKLKTWTLEKGKIIRIDENAAAYATIYRLEVSLKNKETVYSNYFNFDPHEFLEDKTIDVYVNPQNDKETFVDTRAVFERAGRESYIA</sequence>
<reference evidence="2 3" key="1">
    <citation type="journal article" date="2009" name="Appl. Environ. Microbiol.">
        <title>Genomic analysis of 'Elusimicrobium minutum,' the first cultivated representative of the phylum 'Elusimicrobia' (formerly termite group 1).</title>
        <authorList>
            <person name="Herlemann D.P.R."/>
            <person name="Geissinger O."/>
            <person name="Ikeda-Ohtsubo W."/>
            <person name="Kunin V."/>
            <person name="Sun H."/>
            <person name="Lapidus A."/>
            <person name="Hugenholtz P."/>
            <person name="Brune A."/>
        </authorList>
    </citation>
    <scope>NUCLEOTIDE SEQUENCE [LARGE SCALE GENOMIC DNA]</scope>
    <source>
        <strain evidence="2 3">Pei191</strain>
    </source>
</reference>
<feature type="transmembrane region" description="Helical" evidence="1">
    <location>
        <begin position="39"/>
        <end position="63"/>
    </location>
</feature>
<dbReference type="PROSITE" id="PS51257">
    <property type="entry name" value="PROKAR_LIPOPROTEIN"/>
    <property type="match status" value="1"/>
</dbReference>
<accession>B2KAR2</accession>
<evidence type="ECO:0000313" key="2">
    <source>
        <dbReference type="EMBL" id="ACC97608.1"/>
    </source>
</evidence>
<evidence type="ECO:0000313" key="3">
    <source>
        <dbReference type="Proteomes" id="UP000001029"/>
    </source>
</evidence>
<gene>
    <name evidence="2" type="ordered locus">Emin_0040</name>
</gene>
<organism evidence="2 3">
    <name type="scientific">Elusimicrobium minutum (strain Pei191)</name>
    <dbReference type="NCBI Taxonomy" id="445932"/>
    <lineage>
        <taxon>Bacteria</taxon>
        <taxon>Pseudomonadati</taxon>
        <taxon>Elusimicrobiota</taxon>
        <taxon>Elusimicrobia</taxon>
        <taxon>Elusimicrobiales</taxon>
        <taxon>Elusimicrobiaceae</taxon>
        <taxon>Elusimicrobium</taxon>
    </lineage>
</organism>
<dbReference type="HOGENOM" id="CLU_1683808_0_0_0"/>
<dbReference type="Proteomes" id="UP000001029">
    <property type="component" value="Chromosome"/>
</dbReference>